<dbReference type="PANTHER" id="PTHR47676:SF1">
    <property type="entry name" value="SMR DOMAIN-CONTAINING PROTEIN"/>
    <property type="match status" value="1"/>
</dbReference>
<dbReference type="InterPro" id="IPR055319">
    <property type="entry name" value="At5g58720-like"/>
</dbReference>
<dbReference type="InterPro" id="IPR013899">
    <property type="entry name" value="DUF1771"/>
</dbReference>
<evidence type="ECO:0000313" key="3">
    <source>
        <dbReference type="Proteomes" id="UP001457282"/>
    </source>
</evidence>
<protein>
    <recommendedName>
        <fullName evidence="1">DUF1771 domain-containing protein</fullName>
    </recommendedName>
</protein>
<dbReference type="AlphaFoldDB" id="A0AAW1WSD2"/>
<organism evidence="2 3">
    <name type="scientific">Rubus argutus</name>
    <name type="common">Southern blackberry</name>
    <dbReference type="NCBI Taxonomy" id="59490"/>
    <lineage>
        <taxon>Eukaryota</taxon>
        <taxon>Viridiplantae</taxon>
        <taxon>Streptophyta</taxon>
        <taxon>Embryophyta</taxon>
        <taxon>Tracheophyta</taxon>
        <taxon>Spermatophyta</taxon>
        <taxon>Magnoliopsida</taxon>
        <taxon>eudicotyledons</taxon>
        <taxon>Gunneridae</taxon>
        <taxon>Pentapetalae</taxon>
        <taxon>rosids</taxon>
        <taxon>fabids</taxon>
        <taxon>Rosales</taxon>
        <taxon>Rosaceae</taxon>
        <taxon>Rosoideae</taxon>
        <taxon>Rosoideae incertae sedis</taxon>
        <taxon>Rubus</taxon>
    </lineage>
</organism>
<dbReference type="InterPro" id="IPR036063">
    <property type="entry name" value="Smr_dom_sf"/>
</dbReference>
<dbReference type="SMART" id="SM01162">
    <property type="entry name" value="DUF1771"/>
    <property type="match status" value="1"/>
</dbReference>
<dbReference type="Gene3D" id="3.30.1370.110">
    <property type="match status" value="1"/>
</dbReference>
<evidence type="ECO:0000313" key="2">
    <source>
        <dbReference type="EMBL" id="KAK9927548.1"/>
    </source>
</evidence>
<evidence type="ECO:0000259" key="1">
    <source>
        <dbReference type="SMART" id="SM01162"/>
    </source>
</evidence>
<sequence>MVSQHILCKKNWTVKSYAEVLASTSEAHGTTRSDLSQMVHESLFNISKRSPEKEEPRTVSWKDVVDELQGSLGSEFDVSKGTEYDAYRVTAKQHWDSKTSCYQKAATAYSNRSPEYAAYLSEQAKVKAKLAREAEEKASQEIFRARNKNKGIENDVMTTDLHGQHVKQALKLLKIHLLYGKKCAIASTPQGYHRLWCRKVESEAICHQSCPERRY</sequence>
<dbReference type="Proteomes" id="UP001457282">
    <property type="component" value="Unassembled WGS sequence"/>
</dbReference>
<keyword evidence="3" id="KW-1185">Reference proteome</keyword>
<proteinExistence type="predicted"/>
<dbReference type="PANTHER" id="PTHR47676">
    <property type="entry name" value="OS01G0225100 PROTEIN"/>
    <property type="match status" value="1"/>
</dbReference>
<dbReference type="Pfam" id="PF08590">
    <property type="entry name" value="DUF1771"/>
    <property type="match status" value="1"/>
</dbReference>
<name>A0AAW1WSD2_RUBAR</name>
<gene>
    <name evidence="2" type="ORF">M0R45_024729</name>
</gene>
<reference evidence="2 3" key="1">
    <citation type="journal article" date="2023" name="G3 (Bethesda)">
        <title>A chromosome-length genome assembly and annotation of blackberry (Rubus argutus, cv. 'Hillquist').</title>
        <authorList>
            <person name="Bruna T."/>
            <person name="Aryal R."/>
            <person name="Dudchenko O."/>
            <person name="Sargent D.J."/>
            <person name="Mead D."/>
            <person name="Buti M."/>
            <person name="Cavallini A."/>
            <person name="Hytonen T."/>
            <person name="Andres J."/>
            <person name="Pham M."/>
            <person name="Weisz D."/>
            <person name="Mascagni F."/>
            <person name="Usai G."/>
            <person name="Natali L."/>
            <person name="Bassil N."/>
            <person name="Fernandez G.E."/>
            <person name="Lomsadze A."/>
            <person name="Armour M."/>
            <person name="Olukolu B."/>
            <person name="Poorten T."/>
            <person name="Britton C."/>
            <person name="Davik J."/>
            <person name="Ashrafi H."/>
            <person name="Aiden E.L."/>
            <person name="Borodovsky M."/>
            <person name="Worthington M."/>
        </authorList>
    </citation>
    <scope>NUCLEOTIDE SEQUENCE [LARGE SCALE GENOMIC DNA]</scope>
    <source>
        <strain evidence="2">PI 553951</strain>
    </source>
</reference>
<feature type="domain" description="DUF1771" evidence="1">
    <location>
        <begin position="83"/>
        <end position="148"/>
    </location>
</feature>
<comment type="caution">
    <text evidence="2">The sequence shown here is derived from an EMBL/GenBank/DDBJ whole genome shotgun (WGS) entry which is preliminary data.</text>
</comment>
<dbReference type="EMBL" id="JBEDUW010000005">
    <property type="protein sequence ID" value="KAK9927548.1"/>
    <property type="molecule type" value="Genomic_DNA"/>
</dbReference>
<accession>A0AAW1WSD2</accession>